<dbReference type="Pfam" id="PF11992">
    <property type="entry name" value="TgpA_N"/>
    <property type="match status" value="1"/>
</dbReference>
<reference evidence="4" key="1">
    <citation type="journal article" date="2022" name="Cell">
        <title>Design, construction, and in vivo augmentation of a complex gut microbiome.</title>
        <authorList>
            <person name="Cheng A.G."/>
            <person name="Ho P.Y."/>
            <person name="Aranda-Diaz A."/>
            <person name="Jain S."/>
            <person name="Yu F.B."/>
            <person name="Meng X."/>
            <person name="Wang M."/>
            <person name="Iakiviak M."/>
            <person name="Nagashima K."/>
            <person name="Zhao A."/>
            <person name="Murugkar P."/>
            <person name="Patil A."/>
            <person name="Atabakhsh K."/>
            <person name="Weakley A."/>
            <person name="Yan J."/>
            <person name="Brumbaugh A.R."/>
            <person name="Higginbottom S."/>
            <person name="Dimas A."/>
            <person name="Shiver A.L."/>
            <person name="Deutschbauer A."/>
            <person name="Neff N."/>
            <person name="Sonnenburg J.L."/>
            <person name="Huang K.C."/>
            <person name="Fischbach M.A."/>
        </authorList>
    </citation>
    <scope>NUCLEOTIDE SEQUENCE</scope>
    <source>
        <strain evidence="4">DSM 19829</strain>
    </source>
</reference>
<feature type="transmembrane region" description="Helical" evidence="2">
    <location>
        <begin position="60"/>
        <end position="76"/>
    </location>
</feature>
<dbReference type="Proteomes" id="UP001060164">
    <property type="component" value="Chromosome"/>
</dbReference>
<feature type="transmembrane region" description="Helical" evidence="2">
    <location>
        <begin position="232"/>
        <end position="250"/>
    </location>
</feature>
<feature type="transmembrane region" description="Helical" evidence="2">
    <location>
        <begin position="170"/>
        <end position="186"/>
    </location>
</feature>
<dbReference type="SMART" id="SM00460">
    <property type="entry name" value="TGc"/>
    <property type="match status" value="1"/>
</dbReference>
<proteinExistence type="predicted"/>
<feature type="transmembrane region" description="Helical" evidence="2">
    <location>
        <begin position="139"/>
        <end position="158"/>
    </location>
</feature>
<dbReference type="InterPro" id="IPR052901">
    <property type="entry name" value="Bact_TGase-like"/>
</dbReference>
<dbReference type="PANTHER" id="PTHR42736">
    <property type="entry name" value="PROTEIN-GLUTAMINE GAMMA-GLUTAMYLTRANSFERASE"/>
    <property type="match status" value="1"/>
</dbReference>
<dbReference type="EMBL" id="CP102290">
    <property type="protein sequence ID" value="UWP58149.1"/>
    <property type="molecule type" value="Genomic_DNA"/>
</dbReference>
<feature type="transmembrane region" description="Helical" evidence="2">
    <location>
        <begin position="192"/>
        <end position="211"/>
    </location>
</feature>
<dbReference type="Pfam" id="PF01841">
    <property type="entry name" value="Transglut_core"/>
    <property type="match status" value="1"/>
</dbReference>
<feature type="transmembrane region" description="Helical" evidence="2">
    <location>
        <begin position="36"/>
        <end position="54"/>
    </location>
</feature>
<feature type="transmembrane region" description="Helical" evidence="2">
    <location>
        <begin position="664"/>
        <end position="689"/>
    </location>
</feature>
<dbReference type="RefSeq" id="WP_028529535.1">
    <property type="nucleotide sequence ID" value="NZ_CABLBR010000027.1"/>
</dbReference>
<evidence type="ECO:0000313" key="5">
    <source>
        <dbReference type="Proteomes" id="UP001060164"/>
    </source>
</evidence>
<evidence type="ECO:0000313" key="4">
    <source>
        <dbReference type="EMBL" id="UWP58149.1"/>
    </source>
</evidence>
<dbReference type="InterPro" id="IPR021878">
    <property type="entry name" value="TgpA_N"/>
</dbReference>
<protein>
    <submittedName>
        <fullName evidence="4">Transglutaminase-like domain-containing protein</fullName>
    </submittedName>
</protein>
<dbReference type="SUPFAM" id="SSF54001">
    <property type="entry name" value="Cysteine proteinases"/>
    <property type="match status" value="1"/>
</dbReference>
<dbReference type="PANTHER" id="PTHR42736:SF1">
    <property type="entry name" value="PROTEIN-GLUTAMINE GAMMA-GLUTAMYLTRANSFERASE"/>
    <property type="match status" value="1"/>
</dbReference>
<sequence length="807" mass="90772">MSETRRRSRKKIPGLKIEIVQESSAKGRLLQGINEAGSVGVLYAGVILSLLSMFAVPQQVWAAAVAGLAVLVLLLAGGRLKKVGYVLCGLLFAVFLAVVLLKQTPVYQGLLLVCNDALGQLGHHLGVMKDAFEVTAAEASYLLCYLLFVGIFSVFLALICHSVAESRNNYLMFLLLLPLLVLQMVFGVKESSWPLIVLLLGVILCIAGNGAQGTKNRKNAGISRNAALVQMLALLTVIFTAGLFALRAALPADSYQTAGFVTALRGKIHSISDEIRYEKDETNSFTQGQFTGLKDLVLTDKTALKVVMDKPTSMYLRGYVGSVYTSEGWEETEKPVFYENKELLAGLHEKGFNALTQLPGIYRLEHPDTEDEMVKVTVQNVNANSKYIYTPYELESNPEEMEQAAVIGDERIGSKGLFGSRLYQYETSFNMVRQYPQIAAEFYNRKGQEEFRNYTEAESYYNAFVYRQYTEVPRDIMTLLQAHLKMEPAGEGTHLAYEDANAAVMGYLNKKITYSEEITEFTGGDFLKNFMEVSAKGYSVHYATAAVMMYRYFGIPARYVEGYLITPELVKDAESYSEISVTGKEAHAWVEIYQDGIGWVPMEVTPPYLDKMERPEYEISQSSMFGEEGDEGGADDGESEQIEDDTPDTPPDEEKQKKKEASDIGVWILLGALVMLALWLLLFIVYIIVKRHAMHRELRAIKEADDRTAVCLLCRYLDKWLCYAGLWNGSGSRYDVCGVIEEHFDESAAGEYRNMIDIVQRGAYSDRMISGEERREVLKVTGKMRENILKETRFRKKIRMKFWDFMY</sequence>
<evidence type="ECO:0000256" key="2">
    <source>
        <dbReference type="SAM" id="Phobius"/>
    </source>
</evidence>
<evidence type="ECO:0000256" key="1">
    <source>
        <dbReference type="SAM" id="MobiDB-lite"/>
    </source>
</evidence>
<feature type="transmembrane region" description="Helical" evidence="2">
    <location>
        <begin position="83"/>
        <end position="101"/>
    </location>
</feature>
<feature type="domain" description="Transglutaminase-like" evidence="3">
    <location>
        <begin position="530"/>
        <end position="606"/>
    </location>
</feature>
<keyword evidence="5" id="KW-1185">Reference proteome</keyword>
<feature type="region of interest" description="Disordered" evidence="1">
    <location>
        <begin position="623"/>
        <end position="658"/>
    </location>
</feature>
<accession>A0ABY5VC58</accession>
<keyword evidence="2" id="KW-0812">Transmembrane</keyword>
<feature type="compositionally biased region" description="Acidic residues" evidence="1">
    <location>
        <begin position="627"/>
        <end position="651"/>
    </location>
</feature>
<gene>
    <name evidence="4" type="ORF">NQ502_12190</name>
</gene>
<dbReference type="Gene3D" id="3.10.620.30">
    <property type="match status" value="1"/>
</dbReference>
<dbReference type="InterPro" id="IPR002931">
    <property type="entry name" value="Transglutaminase-like"/>
</dbReference>
<keyword evidence="2" id="KW-1133">Transmembrane helix</keyword>
<dbReference type="InterPro" id="IPR038765">
    <property type="entry name" value="Papain-like_cys_pep_sf"/>
</dbReference>
<keyword evidence="2" id="KW-0472">Membrane</keyword>
<evidence type="ECO:0000259" key="3">
    <source>
        <dbReference type="SMART" id="SM00460"/>
    </source>
</evidence>
<name>A0ABY5VC58_9FIRM</name>
<organism evidence="4 5">
    <name type="scientific">Ruminococcus gauvreauii</name>
    <dbReference type="NCBI Taxonomy" id="438033"/>
    <lineage>
        <taxon>Bacteria</taxon>
        <taxon>Bacillati</taxon>
        <taxon>Bacillota</taxon>
        <taxon>Clostridia</taxon>
        <taxon>Eubacteriales</taxon>
        <taxon>Oscillospiraceae</taxon>
        <taxon>Ruminococcus</taxon>
    </lineage>
</organism>